<dbReference type="AlphaFoldDB" id="A0A9P4HYF4"/>
<dbReference type="Gene3D" id="3.50.50.60">
    <property type="entry name" value="FAD/NAD(P)-binding domain"/>
    <property type="match status" value="2"/>
</dbReference>
<evidence type="ECO:0000256" key="1">
    <source>
        <dbReference type="ARBA" id="ARBA00010139"/>
    </source>
</evidence>
<dbReference type="SUPFAM" id="SSF51905">
    <property type="entry name" value="FAD/NAD(P)-binding domain"/>
    <property type="match status" value="3"/>
</dbReference>
<comment type="similarity">
    <text evidence="1">Belongs to the FAD-binding monooxygenase family.</text>
</comment>
<reference evidence="3" key="1">
    <citation type="journal article" date="2020" name="Stud. Mycol.">
        <title>101 Dothideomycetes genomes: a test case for predicting lifestyles and emergence of pathogens.</title>
        <authorList>
            <person name="Haridas S."/>
            <person name="Albert R."/>
            <person name="Binder M."/>
            <person name="Bloem J."/>
            <person name="Labutti K."/>
            <person name="Salamov A."/>
            <person name="Andreopoulos B."/>
            <person name="Baker S."/>
            <person name="Barry K."/>
            <person name="Bills G."/>
            <person name="Bluhm B."/>
            <person name="Cannon C."/>
            <person name="Castanera R."/>
            <person name="Culley D."/>
            <person name="Daum C."/>
            <person name="Ezra D."/>
            <person name="Gonzalez J."/>
            <person name="Henrissat B."/>
            <person name="Kuo A."/>
            <person name="Liang C."/>
            <person name="Lipzen A."/>
            <person name="Lutzoni F."/>
            <person name="Magnuson J."/>
            <person name="Mondo S."/>
            <person name="Nolan M."/>
            <person name="Ohm R."/>
            <person name="Pangilinan J."/>
            <person name="Park H.-J."/>
            <person name="Ramirez L."/>
            <person name="Alfaro M."/>
            <person name="Sun H."/>
            <person name="Tritt A."/>
            <person name="Yoshinaga Y."/>
            <person name="Zwiers L.-H."/>
            <person name="Turgeon B."/>
            <person name="Goodwin S."/>
            <person name="Spatafora J."/>
            <person name="Crous P."/>
            <person name="Grigoriev I."/>
        </authorList>
    </citation>
    <scope>NUCLEOTIDE SEQUENCE</scope>
    <source>
        <strain evidence="3">CBS 121410</strain>
    </source>
</reference>
<dbReference type="Proteomes" id="UP000799776">
    <property type="component" value="Unassembled WGS sequence"/>
</dbReference>
<dbReference type="EMBL" id="ML978713">
    <property type="protein sequence ID" value="KAF2090198.1"/>
    <property type="molecule type" value="Genomic_DNA"/>
</dbReference>
<evidence type="ECO:0000313" key="4">
    <source>
        <dbReference type="Proteomes" id="UP000799776"/>
    </source>
</evidence>
<evidence type="ECO:0000256" key="2">
    <source>
        <dbReference type="SAM" id="MobiDB-lite"/>
    </source>
</evidence>
<dbReference type="InterPro" id="IPR051209">
    <property type="entry name" value="FAD-bind_Monooxygenase_sf"/>
</dbReference>
<dbReference type="PANTHER" id="PTHR42877:SF7">
    <property type="entry name" value="FLAVIN-BINDING MONOOXYGENASE-RELATED"/>
    <property type="match status" value="1"/>
</dbReference>
<accession>A0A9P4HYF4</accession>
<proteinExistence type="inferred from homology"/>
<dbReference type="Pfam" id="PF13450">
    <property type="entry name" value="NAD_binding_8"/>
    <property type="match status" value="1"/>
</dbReference>
<keyword evidence="4" id="KW-1185">Reference proteome</keyword>
<gene>
    <name evidence="3" type="ORF">K490DRAFT_71837</name>
</gene>
<dbReference type="PANTHER" id="PTHR42877">
    <property type="entry name" value="L-ORNITHINE N(5)-MONOOXYGENASE-RELATED"/>
    <property type="match status" value="1"/>
</dbReference>
<feature type="region of interest" description="Disordered" evidence="2">
    <location>
        <begin position="1"/>
        <end position="56"/>
    </location>
</feature>
<dbReference type="InterPro" id="IPR036188">
    <property type="entry name" value="FAD/NAD-bd_sf"/>
</dbReference>
<dbReference type="OrthoDB" id="74360at2759"/>
<evidence type="ECO:0000313" key="3">
    <source>
        <dbReference type="EMBL" id="KAF2090198.1"/>
    </source>
</evidence>
<protein>
    <submittedName>
        <fullName evidence="3">FAD/NAD(P)-binding domain-containing protein</fullName>
    </submittedName>
</protein>
<organism evidence="3 4">
    <name type="scientific">Saccharata proteae CBS 121410</name>
    <dbReference type="NCBI Taxonomy" id="1314787"/>
    <lineage>
        <taxon>Eukaryota</taxon>
        <taxon>Fungi</taxon>
        <taxon>Dikarya</taxon>
        <taxon>Ascomycota</taxon>
        <taxon>Pezizomycotina</taxon>
        <taxon>Dothideomycetes</taxon>
        <taxon>Dothideomycetes incertae sedis</taxon>
        <taxon>Botryosphaeriales</taxon>
        <taxon>Saccharataceae</taxon>
        <taxon>Saccharata</taxon>
    </lineage>
</organism>
<sequence length="624" mass="69846">MPAVPNLPATITTEDSGTAPNELPPTTESDTHHTTNGTTTSNHASSDTSPDFQLYDHPIENQRPMKVIVIGAGFSGIYCGIRIPERLRNVELVIYEKNEGVGGTWYENRYPGCACDVPSHSYQYSFEPNHNWSSLYAPSYEIQAYLAGVVKKYGADRFIKLGHQIVESRFHEKEGKWHVKVKNLGTGEMFEDVGDVVISARGNLNNIAWPKIEGLERFEGEVMHSAKWNQEYDFRNKRVGIIGSGSSAIQIIPRLQKVSGAHLSCFVRSKTWISPPFGQEMYEKLGLDGLEISDAQKAKFAADPTFYKSFRLAIEEDSNNIHGVTLRDHPLQIAAQKAFADHMRTRLASEPAIFDALLPSFRPGCRRLTPGPGFLEALVEPNVDFLTSPITGITPTGVLTADNTHHEVDVLVCATGFHTSAPPPFPVHGANNTTIQARWQDRAESYLSLAVDGFPNHFLMLGPNSAIGSGSLTMMIEATGDYIVRAIRKLQKENIKTMAVSERRVKDFTLYVDRYFERTVFTDECRSWYRNGVGSVTGLWPGSTLHCVEAMRSPRWEDWEYVYLGEEEGEEVNRLAWLGNGWSLNQLEGRDLAWYLYDEFVDRPGVGRPEEGGSGKYEARAFSY</sequence>
<name>A0A9P4HYF4_9PEZI</name>
<feature type="compositionally biased region" description="Low complexity" evidence="2">
    <location>
        <begin position="34"/>
        <end position="46"/>
    </location>
</feature>
<feature type="compositionally biased region" description="Polar residues" evidence="2">
    <location>
        <begin position="9"/>
        <end position="19"/>
    </location>
</feature>
<comment type="caution">
    <text evidence="3">The sequence shown here is derived from an EMBL/GenBank/DDBJ whole genome shotgun (WGS) entry which is preliminary data.</text>
</comment>